<feature type="signal peptide" evidence="1">
    <location>
        <begin position="1"/>
        <end position="23"/>
    </location>
</feature>
<evidence type="ECO:0008006" key="4">
    <source>
        <dbReference type="Google" id="ProtNLM"/>
    </source>
</evidence>
<keyword evidence="3" id="KW-1185">Reference proteome</keyword>
<dbReference type="InterPro" id="IPR008962">
    <property type="entry name" value="PapD-like_sf"/>
</dbReference>
<protein>
    <recommendedName>
        <fullName evidence="4">Molecular chaperone</fullName>
    </recommendedName>
</protein>
<feature type="chain" id="PRO_5032485426" description="Molecular chaperone" evidence="1">
    <location>
        <begin position="24"/>
        <end position="306"/>
    </location>
</feature>
<dbReference type="Proteomes" id="UP000461409">
    <property type="component" value="Unassembled WGS sequence"/>
</dbReference>
<comment type="caution">
    <text evidence="2">The sequence shown here is derived from an EMBL/GenBank/DDBJ whole genome shotgun (WGS) entry which is preliminary data.</text>
</comment>
<organism evidence="2 3">
    <name type="scientific">Aurantiacibacter rhizosphaerae</name>
    <dbReference type="NCBI Taxonomy" id="2691582"/>
    <lineage>
        <taxon>Bacteria</taxon>
        <taxon>Pseudomonadati</taxon>
        <taxon>Pseudomonadota</taxon>
        <taxon>Alphaproteobacteria</taxon>
        <taxon>Sphingomonadales</taxon>
        <taxon>Erythrobacteraceae</taxon>
        <taxon>Aurantiacibacter</taxon>
    </lineage>
</organism>
<reference evidence="2 3" key="2">
    <citation type="submission" date="2020-02" db="EMBL/GenBank/DDBJ databases">
        <title>Erythrobacter dongmakensis sp. nov., isolated from a tidal mudflat.</title>
        <authorList>
            <person name="Kim I.S."/>
        </authorList>
    </citation>
    <scope>NUCLEOTIDE SEQUENCE [LARGE SCALE GENOMIC DNA]</scope>
    <source>
        <strain evidence="2 3">GH3-10</strain>
    </source>
</reference>
<reference evidence="2 3" key="1">
    <citation type="submission" date="2019-12" db="EMBL/GenBank/DDBJ databases">
        <authorList>
            <person name="Lee S.D."/>
        </authorList>
    </citation>
    <scope>NUCLEOTIDE SEQUENCE [LARGE SCALE GENOMIC DNA]</scope>
    <source>
        <strain evidence="2 3">GH3-10</strain>
    </source>
</reference>
<evidence type="ECO:0000313" key="2">
    <source>
        <dbReference type="EMBL" id="MWV26587.1"/>
    </source>
</evidence>
<dbReference type="SUPFAM" id="SSF49354">
    <property type="entry name" value="PapD-like"/>
    <property type="match status" value="1"/>
</dbReference>
<accession>A0A844X8C4</accession>
<evidence type="ECO:0000256" key="1">
    <source>
        <dbReference type="SAM" id="SignalP"/>
    </source>
</evidence>
<proteinExistence type="predicted"/>
<sequence length="306" mass="32573">MFLPIFSLVAAATAALAPLPAAAQDAPASSDIVAPQVPEGSVGGMGDINLYPKRVVIDRRQRIASIGLYNRTIDPGEYEISVMDMVMSPTGEVFQLDNLPSDVPTDRLRTASDFLRWSPRRVRLLGSEAQTVRIMARPPADLPDGEYRSHFLAVSVPQDIDEGFSINEAVNGGETTGPDIGVTIRPRFGISIPVIVRVGETTLDVSLDSGFVETPEGLAIAVTISRSGTRSAFGDLIVTAPGVDEPVAIARGVGVYPEIDSRQIMLGLNKDFDTSLLTPGTTLTVTYIDDDFAPGETLASSNFSVP</sequence>
<keyword evidence="1" id="KW-0732">Signal</keyword>
<name>A0A844X8C4_9SPHN</name>
<dbReference type="EMBL" id="WUBR01000001">
    <property type="protein sequence ID" value="MWV26587.1"/>
    <property type="molecule type" value="Genomic_DNA"/>
</dbReference>
<gene>
    <name evidence="2" type="ORF">GRF63_01595</name>
</gene>
<evidence type="ECO:0000313" key="3">
    <source>
        <dbReference type="Proteomes" id="UP000461409"/>
    </source>
</evidence>
<dbReference type="AlphaFoldDB" id="A0A844X8C4"/>